<evidence type="ECO:0000256" key="6">
    <source>
        <dbReference type="ARBA" id="ARBA00012311"/>
    </source>
</evidence>
<evidence type="ECO:0000313" key="23">
    <source>
        <dbReference type="RefSeq" id="XP_032835638.1"/>
    </source>
</evidence>
<dbReference type="InterPro" id="IPR010255">
    <property type="entry name" value="Haem_peroxidase_sf"/>
</dbReference>
<evidence type="ECO:0000256" key="14">
    <source>
        <dbReference type="ARBA" id="ARBA00048250"/>
    </source>
</evidence>
<comment type="subcellular location">
    <subcellularLocation>
        <location evidence="3">Secreted</location>
    </subcellularLocation>
</comment>
<keyword evidence="19" id="KW-0768">Sushi</keyword>
<dbReference type="InterPro" id="IPR000436">
    <property type="entry name" value="Sushi_SCR_CCP_dom"/>
</dbReference>
<dbReference type="GO" id="GO:0005615">
    <property type="term" value="C:extracellular space"/>
    <property type="evidence" value="ECO:0007669"/>
    <property type="project" value="TreeGrafter"/>
</dbReference>
<dbReference type="PROSITE" id="PS00018">
    <property type="entry name" value="EF_HAND_1"/>
    <property type="match status" value="1"/>
</dbReference>
<keyword evidence="9" id="KW-0560">Oxidoreductase</keyword>
<keyword evidence="9" id="KW-0575">Peroxidase</keyword>
<keyword evidence="10 18" id="KW-0349">Heme</keyword>
<evidence type="ECO:0000256" key="3">
    <source>
        <dbReference type="ARBA" id="ARBA00004613"/>
    </source>
</evidence>
<keyword evidence="8" id="KW-0964">Secreted</keyword>
<comment type="catalytic activity">
    <reaction evidence="16">
        <text>2 iodide + H2O2 + 2 H(+) = diiodine + 2 H2O</text>
        <dbReference type="Rhea" id="RHEA:23336"/>
        <dbReference type="ChEBI" id="CHEBI:15377"/>
        <dbReference type="ChEBI" id="CHEBI:15378"/>
        <dbReference type="ChEBI" id="CHEBI:16240"/>
        <dbReference type="ChEBI" id="CHEBI:16382"/>
        <dbReference type="ChEBI" id="CHEBI:17606"/>
        <dbReference type="EC" id="1.11.1.8"/>
    </reaction>
</comment>
<keyword evidence="20" id="KW-0812">Transmembrane</keyword>
<evidence type="ECO:0000256" key="8">
    <source>
        <dbReference type="ARBA" id="ARBA00022525"/>
    </source>
</evidence>
<evidence type="ECO:0000256" key="20">
    <source>
        <dbReference type="SAM" id="Phobius"/>
    </source>
</evidence>
<name>A0AAJ7UJ16_PETMA</name>
<feature type="transmembrane region" description="Helical" evidence="20">
    <location>
        <begin position="898"/>
        <end position="924"/>
    </location>
</feature>
<dbReference type="SUPFAM" id="SSF48113">
    <property type="entry name" value="Heme-dependent peroxidases"/>
    <property type="match status" value="1"/>
</dbReference>
<dbReference type="CDD" id="cd00033">
    <property type="entry name" value="CCP"/>
    <property type="match status" value="1"/>
</dbReference>
<feature type="domain" description="Sushi" evidence="21">
    <location>
        <begin position="774"/>
        <end position="839"/>
    </location>
</feature>
<keyword evidence="20" id="KW-1133">Transmembrane helix</keyword>
<keyword evidence="11" id="KW-0732">Signal</keyword>
<keyword evidence="22" id="KW-1185">Reference proteome</keyword>
<evidence type="ECO:0000256" key="5">
    <source>
        <dbReference type="ARBA" id="ARBA00011561"/>
    </source>
</evidence>
<dbReference type="InterPro" id="IPR000742">
    <property type="entry name" value="EGF"/>
</dbReference>
<dbReference type="Pfam" id="PF03098">
    <property type="entry name" value="An_peroxidase"/>
    <property type="match status" value="1"/>
</dbReference>
<dbReference type="PANTHER" id="PTHR11475:SF63">
    <property type="entry name" value="EOSINOPHIL PEROXIDASE"/>
    <property type="match status" value="1"/>
</dbReference>
<comment type="catalytic activity">
    <reaction evidence="13">
        <text>[thyroglobulin]-L-tyrosine + iodide + H2O2 + H(+) = [thyroglobulin]-3-iodo-L-tyrosine + 2 H2O</text>
        <dbReference type="Rhea" id="RHEA:48956"/>
        <dbReference type="Rhea" id="RHEA-COMP:12274"/>
        <dbReference type="Rhea" id="RHEA-COMP:12275"/>
        <dbReference type="ChEBI" id="CHEBI:15377"/>
        <dbReference type="ChEBI" id="CHEBI:15378"/>
        <dbReference type="ChEBI" id="CHEBI:16240"/>
        <dbReference type="ChEBI" id="CHEBI:16382"/>
        <dbReference type="ChEBI" id="CHEBI:46858"/>
        <dbReference type="ChEBI" id="CHEBI:90870"/>
        <dbReference type="EC" id="1.11.1.8"/>
    </reaction>
</comment>
<dbReference type="FunFam" id="1.10.640.10:FF:000003">
    <property type="entry name" value="chorion peroxidase"/>
    <property type="match status" value="1"/>
</dbReference>
<dbReference type="EC" id="1.11.1.8" evidence="6"/>
<feature type="transmembrane region" description="Helical" evidence="20">
    <location>
        <begin position="20"/>
        <end position="37"/>
    </location>
</feature>
<evidence type="ECO:0000313" key="22">
    <source>
        <dbReference type="Proteomes" id="UP001318040"/>
    </source>
</evidence>
<comment type="cofactor">
    <cofactor evidence="1">
        <name>heme b</name>
        <dbReference type="ChEBI" id="CHEBI:60344"/>
    </cofactor>
</comment>
<evidence type="ECO:0000256" key="4">
    <source>
        <dbReference type="ARBA" id="ARBA00008928"/>
    </source>
</evidence>
<evidence type="ECO:0000256" key="11">
    <source>
        <dbReference type="ARBA" id="ARBA00022729"/>
    </source>
</evidence>
<dbReference type="GO" id="GO:0020037">
    <property type="term" value="F:heme binding"/>
    <property type="evidence" value="ECO:0007669"/>
    <property type="project" value="InterPro"/>
</dbReference>
<dbReference type="InterPro" id="IPR019791">
    <property type="entry name" value="Haem_peroxidase_animal"/>
</dbReference>
<dbReference type="AlphaFoldDB" id="A0AAJ7UJ16"/>
<comment type="catalytic activity">
    <reaction evidence="15">
        <text>2 [thyroglobulin]-3,5-diiodo-L-tyrosine + H2O2 = [thyroglobulin]-L-thyroxine + [thyroglobulin]-dehydroalanine + 2 H2O</text>
        <dbReference type="Rhea" id="RHEA:48964"/>
        <dbReference type="Rhea" id="RHEA-COMP:12276"/>
        <dbReference type="Rhea" id="RHEA-COMP:12277"/>
        <dbReference type="Rhea" id="RHEA-COMP:12278"/>
        <dbReference type="ChEBI" id="CHEBI:15377"/>
        <dbReference type="ChEBI" id="CHEBI:16240"/>
        <dbReference type="ChEBI" id="CHEBI:90871"/>
        <dbReference type="ChEBI" id="CHEBI:90872"/>
        <dbReference type="ChEBI" id="CHEBI:90873"/>
        <dbReference type="EC" id="1.11.1.8"/>
    </reaction>
</comment>
<keyword evidence="18" id="KW-0479">Metal-binding</keyword>
<dbReference type="InterPro" id="IPR035976">
    <property type="entry name" value="Sushi/SCR/CCP_sf"/>
</dbReference>
<gene>
    <name evidence="23" type="primary">LOC116957534</name>
</gene>
<dbReference type="PANTHER" id="PTHR11475">
    <property type="entry name" value="OXIDASE/PEROXIDASE"/>
    <property type="match status" value="1"/>
</dbReference>
<proteinExistence type="inferred from homology"/>
<comment type="function">
    <text evidence="2">Iodination and coupling of the hormonogenic tyrosines in thyroglobulin to yield the thyroid hormones T(3) and T(4).</text>
</comment>
<dbReference type="PROSITE" id="PS50923">
    <property type="entry name" value="SUSHI"/>
    <property type="match status" value="1"/>
</dbReference>
<evidence type="ECO:0000256" key="9">
    <source>
        <dbReference type="ARBA" id="ARBA00022559"/>
    </source>
</evidence>
<protein>
    <recommendedName>
        <fullName evidence="7">Thyroid peroxidase</fullName>
        <ecNumber evidence="6">1.11.1.8</ecNumber>
    </recommendedName>
</protein>
<accession>A0AAJ7UJ16</accession>
<comment type="caution">
    <text evidence="19">Lacks conserved residue(s) required for the propagation of feature annotation.</text>
</comment>
<organism evidence="22 23">
    <name type="scientific">Petromyzon marinus</name>
    <name type="common">Sea lamprey</name>
    <dbReference type="NCBI Taxonomy" id="7757"/>
    <lineage>
        <taxon>Eukaryota</taxon>
        <taxon>Metazoa</taxon>
        <taxon>Chordata</taxon>
        <taxon>Craniata</taxon>
        <taxon>Vertebrata</taxon>
        <taxon>Cyclostomata</taxon>
        <taxon>Hyperoartia</taxon>
        <taxon>Petromyzontiformes</taxon>
        <taxon>Petromyzontidae</taxon>
        <taxon>Petromyzon</taxon>
    </lineage>
</organism>
<dbReference type="SUPFAM" id="SSF57535">
    <property type="entry name" value="Complement control module/SCR domain"/>
    <property type="match status" value="1"/>
</dbReference>
<evidence type="ECO:0000256" key="17">
    <source>
        <dbReference type="ARBA" id="ARBA00049000"/>
    </source>
</evidence>
<keyword evidence="12" id="KW-1015">Disulfide bond</keyword>
<dbReference type="Gene3D" id="1.10.640.10">
    <property type="entry name" value="Haem peroxidase domain superfamily, animal type"/>
    <property type="match status" value="1"/>
</dbReference>
<dbReference type="PROSITE" id="PS01186">
    <property type="entry name" value="EGF_2"/>
    <property type="match status" value="1"/>
</dbReference>
<comment type="catalytic activity">
    <reaction evidence="17">
        <text>[thyroglobulin]-3-iodo-L-tyrosine + iodide + H2O2 + H(+) = [thyroglobulin]-3,5-diiodo-L-tyrosine + 2 H2O</text>
        <dbReference type="Rhea" id="RHEA:48960"/>
        <dbReference type="Rhea" id="RHEA-COMP:12275"/>
        <dbReference type="Rhea" id="RHEA-COMP:12276"/>
        <dbReference type="ChEBI" id="CHEBI:15377"/>
        <dbReference type="ChEBI" id="CHEBI:15378"/>
        <dbReference type="ChEBI" id="CHEBI:16240"/>
        <dbReference type="ChEBI" id="CHEBI:16382"/>
        <dbReference type="ChEBI" id="CHEBI:90870"/>
        <dbReference type="ChEBI" id="CHEBI:90871"/>
        <dbReference type="EC" id="1.11.1.8"/>
    </reaction>
</comment>
<dbReference type="Proteomes" id="UP001318040">
    <property type="component" value="Chromosome 76"/>
</dbReference>
<dbReference type="RefSeq" id="XP_032835638.1">
    <property type="nucleotide sequence ID" value="XM_032979747.1"/>
</dbReference>
<evidence type="ECO:0000259" key="21">
    <source>
        <dbReference type="PROSITE" id="PS50923"/>
    </source>
</evidence>
<dbReference type="KEGG" id="pmrn:116957534"/>
<dbReference type="GO" id="GO:0006979">
    <property type="term" value="P:response to oxidative stress"/>
    <property type="evidence" value="ECO:0007669"/>
    <property type="project" value="InterPro"/>
</dbReference>
<evidence type="ECO:0000256" key="18">
    <source>
        <dbReference type="PIRSR" id="PIRSR619791-2"/>
    </source>
</evidence>
<keyword evidence="18" id="KW-0408">Iron</keyword>
<dbReference type="GO" id="GO:0004447">
    <property type="term" value="F:iodide peroxidase activity"/>
    <property type="evidence" value="ECO:0007669"/>
    <property type="project" value="UniProtKB-EC"/>
</dbReference>
<comment type="catalytic activity">
    <reaction evidence="14">
        <text>[thyroglobulin]-3-iodo-L-tyrosine + [thyroglobulin]-3,5-diiodo-L-tyrosine + H2O2 = [thyroglobulin]-3,3',5-triiodo-L-thyronine + [thyroglobulin]-dehydroalanine + 2 H2O</text>
        <dbReference type="Rhea" id="RHEA:48968"/>
        <dbReference type="Rhea" id="RHEA-COMP:12275"/>
        <dbReference type="Rhea" id="RHEA-COMP:12276"/>
        <dbReference type="Rhea" id="RHEA-COMP:12278"/>
        <dbReference type="Rhea" id="RHEA-COMP:12279"/>
        <dbReference type="ChEBI" id="CHEBI:15377"/>
        <dbReference type="ChEBI" id="CHEBI:16240"/>
        <dbReference type="ChEBI" id="CHEBI:90870"/>
        <dbReference type="ChEBI" id="CHEBI:90871"/>
        <dbReference type="ChEBI" id="CHEBI:90873"/>
        <dbReference type="ChEBI" id="CHEBI:90874"/>
        <dbReference type="EC" id="1.11.1.8"/>
    </reaction>
</comment>
<evidence type="ECO:0000256" key="1">
    <source>
        <dbReference type="ARBA" id="ARBA00001970"/>
    </source>
</evidence>
<dbReference type="Gene3D" id="2.10.70.10">
    <property type="entry name" value="Complement Module, domain 1"/>
    <property type="match status" value="1"/>
</dbReference>
<sequence>MMHHHHHHQHHHHRHHHHLLRLLMVMLMVVLMARDIVGSFQLRGLVDEEVEVQDEAQEEMGHRSPREAGGRLLRSALREAMETVNGAYKYSRDRVKDRLASRGASPADLLAFFKQPAGATRTAVRSAETLDVALALLLPRRAKRDLNDTDFLSPQDLATIARVTGCGAQLQTPLCSSDCFSDKYQAHNSECNNRANPRLGAANVALVRWLPAEYDDNASLPRGWDEAKLHNGFALPSVRVVSNEIVRLAAGAASSRDDVASLSSAFVQWGQWTAHDTDLTPQSPSLRSFAGGLDCDSSCDRREPCFPIQVPANDTRINRTASACIPFFRSSPACGTGDRAAVFGLPAAGGPRPREQLNAITAFVDAGQVYGSGRAVAAGLRGAGGELRVNGDYTDGGRGLPPFAEGVGASACALNRDGSPVVPCFLAGEVRANENNGLIAFHAVFLREHNRVARALRELNPHWGGESVYQETRRILAAYMQIITWRDYVPRVIGPAAANATLGPYSGYDPSADPRIANVHATAAFRFGHVTVQPVLQRLGDNYREHPRYPNLALHRAFLSPWRIVEEGGVDPVLRGLIGSPAKQNALYEMMPDELREKLFAMTRQLALDLASLNLQRGRDHGLPGYNSWRSFCGLPALRTQAELATAWNSSDVAGRVLALYGSADSVDVWLAGLLEVPVEGGRVGPLFSCLLARQFALIRNGDRFWHEREGLFTAAQLTELRNVSLSRLICGNSGVREVPWDAFRYRPYPEGFVHCDELPPINLLPWKEETQNTPCGPVPSVPNSHFSMCGGAGVGGGGGGVTTALLVRYECLDGFHIAGADTISCVDNSWGDAPRCRAADPCSGSPPPCASEPNSVCEPPAPGDAASGSHRCVCLAGFQPGAQGRGCVVTPDGSRGLLVSTVVISALALAAILALGIAICTYLKRMQRNLLVKDAAVYGNKYATT</sequence>
<evidence type="ECO:0000256" key="19">
    <source>
        <dbReference type="PROSITE-ProRule" id="PRU00302"/>
    </source>
</evidence>
<reference evidence="23" key="1">
    <citation type="submission" date="2025-08" db="UniProtKB">
        <authorList>
            <consortium name="RefSeq"/>
        </authorList>
    </citation>
    <scope>IDENTIFICATION</scope>
    <source>
        <tissue evidence="23">Sperm</tissue>
    </source>
</reference>
<comment type="subunit">
    <text evidence="5">Interacts with DUOX1, DUOX2 and CYBA.</text>
</comment>
<dbReference type="InterPro" id="IPR037120">
    <property type="entry name" value="Haem_peroxidase_sf_animal"/>
</dbReference>
<evidence type="ECO:0000256" key="12">
    <source>
        <dbReference type="ARBA" id="ARBA00023157"/>
    </source>
</evidence>
<comment type="similarity">
    <text evidence="4">Belongs to the prostaglandin G/H synthase family.</text>
</comment>
<evidence type="ECO:0000256" key="7">
    <source>
        <dbReference type="ARBA" id="ARBA00021693"/>
    </source>
</evidence>
<evidence type="ECO:0000256" key="13">
    <source>
        <dbReference type="ARBA" id="ARBA00048137"/>
    </source>
</evidence>
<dbReference type="PRINTS" id="PR00457">
    <property type="entry name" value="ANPEROXIDASE"/>
</dbReference>
<dbReference type="PROSITE" id="PS50292">
    <property type="entry name" value="PEROXIDASE_3"/>
    <property type="match status" value="1"/>
</dbReference>
<keyword evidence="20" id="KW-0472">Membrane</keyword>
<evidence type="ECO:0000256" key="2">
    <source>
        <dbReference type="ARBA" id="ARBA00003834"/>
    </source>
</evidence>
<evidence type="ECO:0000256" key="10">
    <source>
        <dbReference type="ARBA" id="ARBA00022617"/>
    </source>
</evidence>
<evidence type="ECO:0000256" key="16">
    <source>
        <dbReference type="ARBA" id="ARBA00048771"/>
    </source>
</evidence>
<evidence type="ECO:0000256" key="15">
    <source>
        <dbReference type="ARBA" id="ARBA00048299"/>
    </source>
</evidence>
<dbReference type="GO" id="GO:0046872">
    <property type="term" value="F:metal ion binding"/>
    <property type="evidence" value="ECO:0007669"/>
    <property type="project" value="UniProtKB-KW"/>
</dbReference>
<feature type="binding site" description="axial binding residue" evidence="18">
    <location>
        <position position="529"/>
    </location>
    <ligand>
        <name>heme b</name>
        <dbReference type="ChEBI" id="CHEBI:60344"/>
    </ligand>
    <ligandPart>
        <name>Fe</name>
        <dbReference type="ChEBI" id="CHEBI:18248"/>
    </ligandPart>
</feature>
<dbReference type="InterPro" id="IPR018247">
    <property type="entry name" value="EF_Hand_1_Ca_BS"/>
</dbReference>